<feature type="domain" description="DUF418" evidence="2">
    <location>
        <begin position="260"/>
        <end position="360"/>
    </location>
</feature>
<gene>
    <name evidence="4" type="ORF">UFOPK2582_01766</name>
</gene>
<feature type="transmembrane region" description="Helical" evidence="1">
    <location>
        <begin position="131"/>
        <end position="149"/>
    </location>
</feature>
<keyword evidence="1" id="KW-0472">Membrane</keyword>
<evidence type="ECO:0000256" key="1">
    <source>
        <dbReference type="SAM" id="Phobius"/>
    </source>
</evidence>
<keyword evidence="1" id="KW-1133">Transmembrane helix</keyword>
<evidence type="ECO:0000259" key="3">
    <source>
        <dbReference type="Pfam" id="PF07786"/>
    </source>
</evidence>
<dbReference type="InterPro" id="IPR007349">
    <property type="entry name" value="DUF418"/>
</dbReference>
<protein>
    <submittedName>
        <fullName evidence="4">Unannotated protein</fullName>
    </submittedName>
</protein>
<name>A0A6J6R477_9ZZZZ</name>
<proteinExistence type="predicted"/>
<feature type="transmembrane region" description="Helical" evidence="1">
    <location>
        <begin position="256"/>
        <end position="277"/>
    </location>
</feature>
<reference evidence="4" key="1">
    <citation type="submission" date="2020-05" db="EMBL/GenBank/DDBJ databases">
        <authorList>
            <person name="Chiriac C."/>
            <person name="Salcher M."/>
            <person name="Ghai R."/>
            <person name="Kavagutti S V."/>
        </authorList>
    </citation>
    <scope>NUCLEOTIDE SEQUENCE</scope>
</reference>
<feature type="transmembrane region" description="Helical" evidence="1">
    <location>
        <begin position="210"/>
        <end position="229"/>
    </location>
</feature>
<dbReference type="PANTHER" id="PTHR30590">
    <property type="entry name" value="INNER MEMBRANE PROTEIN"/>
    <property type="match status" value="1"/>
</dbReference>
<feature type="transmembrane region" description="Helical" evidence="1">
    <location>
        <begin position="43"/>
        <end position="66"/>
    </location>
</feature>
<feature type="transmembrane region" description="Helical" evidence="1">
    <location>
        <begin position="179"/>
        <end position="198"/>
    </location>
</feature>
<keyword evidence="1" id="KW-0812">Transmembrane</keyword>
<feature type="transmembrane region" description="Helical" evidence="1">
    <location>
        <begin position="289"/>
        <end position="310"/>
    </location>
</feature>
<dbReference type="PANTHER" id="PTHR30590:SF3">
    <property type="entry name" value="HYPOTHETICAL MEMBRANE SPANNING PROTEIN"/>
    <property type="match status" value="1"/>
</dbReference>
<dbReference type="AlphaFoldDB" id="A0A6J6R477"/>
<feature type="domain" description="Heparan-alpha-glucosaminide N-acetyltransferase catalytic" evidence="3">
    <location>
        <begin position="7"/>
        <end position="208"/>
    </location>
</feature>
<accession>A0A6J6R477</accession>
<organism evidence="4">
    <name type="scientific">freshwater metagenome</name>
    <dbReference type="NCBI Taxonomy" id="449393"/>
    <lineage>
        <taxon>unclassified sequences</taxon>
        <taxon>metagenomes</taxon>
        <taxon>ecological metagenomes</taxon>
    </lineage>
</organism>
<dbReference type="EMBL" id="CAEZXS010000304">
    <property type="protein sequence ID" value="CAB4717909.1"/>
    <property type="molecule type" value="Genomic_DNA"/>
</dbReference>
<evidence type="ECO:0000259" key="2">
    <source>
        <dbReference type="Pfam" id="PF04235"/>
    </source>
</evidence>
<feature type="transmembrane region" description="Helical" evidence="1">
    <location>
        <begin position="12"/>
        <end position="31"/>
    </location>
</feature>
<dbReference type="Pfam" id="PF07786">
    <property type="entry name" value="HGSNAT_cat"/>
    <property type="match status" value="1"/>
</dbReference>
<feature type="transmembrane region" description="Helical" evidence="1">
    <location>
        <begin position="110"/>
        <end position="126"/>
    </location>
</feature>
<dbReference type="Pfam" id="PF04235">
    <property type="entry name" value="DUF418"/>
    <property type="match status" value="1"/>
</dbReference>
<dbReference type="InterPro" id="IPR052529">
    <property type="entry name" value="Bact_Transport_Assoc"/>
</dbReference>
<dbReference type="InterPro" id="IPR012429">
    <property type="entry name" value="HGSNAT_cat"/>
</dbReference>
<feature type="transmembrane region" description="Helical" evidence="1">
    <location>
        <begin position="87"/>
        <end position="104"/>
    </location>
</feature>
<evidence type="ECO:0000313" key="4">
    <source>
        <dbReference type="EMBL" id="CAB4717909.1"/>
    </source>
</evidence>
<feature type="transmembrane region" description="Helical" evidence="1">
    <location>
        <begin position="322"/>
        <end position="343"/>
    </location>
</feature>
<sequence>MSVEADRIIGLDIARAFAIIGMVLVNFKLAMGAEENGPQWLRTFSALLNGRAAATFVILAGVGASLGSRRARVSGDKVQQRQARITLLKRALFLFVVGWAFFPIWPADILHYYGVYLAIGSTLLFARSKRLITLAVVSVAISLAFILTFDPLANWNLEDYSYRGLTTPVGFARNLFLDGFHPVFPWIALYLFGMWLGRTDLRDPIWRRTLAIRSLVVLLITELASFAVLGPKGSSLDGIDEQSWRWLFSAEPIPPMPLFILAGASTAVLVICGSIWLGDNLPEKVSEPLVSTGQLALTIYLAHVLLGMAVLDWWGRLEEQTLSWAVLSGLSFSAAAVLFSWVWRRRFARGPLEELMRRVAG</sequence>